<gene>
    <name evidence="1" type="ORF">BN59_03110</name>
</gene>
<dbReference type="InterPro" id="IPR029063">
    <property type="entry name" value="SAM-dependent_MTases_sf"/>
</dbReference>
<keyword evidence="2" id="KW-1185">Reference proteome</keyword>
<reference evidence="1 2" key="1">
    <citation type="submission" date="2014-06" db="EMBL/GenBank/DDBJ databases">
        <authorList>
            <person name="Urmite Genomes Urmite Genomes"/>
        </authorList>
    </citation>
    <scope>NUCLEOTIDE SEQUENCE [LARGE SCALE GENOMIC DNA]</scope>
</reference>
<dbReference type="EMBL" id="CCSB01000004">
    <property type="protein sequence ID" value="CDZ78796.1"/>
    <property type="molecule type" value="Genomic_DNA"/>
</dbReference>
<dbReference type="Proteomes" id="UP000044071">
    <property type="component" value="Unassembled WGS sequence"/>
</dbReference>
<accession>A0A078L0V1</accession>
<dbReference type="RefSeq" id="WP_044011983.1">
    <property type="nucleotide sequence ID" value="NZ_CCVW01000004.1"/>
</dbReference>
<sequence length="276" mass="30633">MKSTNVWPNSRGKIKVATLHAVNTEESLKDESQTNQLDILSELPANPVIVDLGMGTGQFLIDLALELKKHCVLVGVSASPNEIKRHTCDYAGIHIVKGKLPHDESVTELLEQRQGTVDKVFDTYGPATYANNPLHSLIYAAILLKSGGKFSAMTSTENNALMTVFGDEVIREKIKSFFKWHLGIDLHFEFSAIRSELSPGKIFTDLLVTFTKGEKQLNAASYLALCRLADCEVGAAQVIKPSWYKYHASASNFFSIDMRTYKPFEKLEDEHGLQPG</sequence>
<dbReference type="Gene3D" id="3.40.50.150">
    <property type="entry name" value="Vaccinia Virus protein VP39"/>
    <property type="match status" value="1"/>
</dbReference>
<dbReference type="SUPFAM" id="SSF53335">
    <property type="entry name" value="S-adenosyl-L-methionine-dependent methyltransferases"/>
    <property type="match status" value="1"/>
</dbReference>
<dbReference type="CDD" id="cd02440">
    <property type="entry name" value="AdoMet_MTases"/>
    <property type="match status" value="1"/>
</dbReference>
<dbReference type="AlphaFoldDB" id="A0A078L0V1"/>
<organism evidence="1 2">
    <name type="scientific">Legionella massiliensis</name>
    <dbReference type="NCBI Taxonomy" id="1034943"/>
    <lineage>
        <taxon>Bacteria</taxon>
        <taxon>Pseudomonadati</taxon>
        <taxon>Pseudomonadota</taxon>
        <taxon>Gammaproteobacteria</taxon>
        <taxon>Legionellales</taxon>
        <taxon>Legionellaceae</taxon>
        <taxon>Legionella</taxon>
    </lineage>
</organism>
<evidence type="ECO:0000313" key="1">
    <source>
        <dbReference type="EMBL" id="CDZ78796.1"/>
    </source>
</evidence>
<name>A0A078L0V1_9GAMM</name>
<dbReference type="OrthoDB" id="5653526at2"/>
<evidence type="ECO:0000313" key="2">
    <source>
        <dbReference type="Proteomes" id="UP000044071"/>
    </source>
</evidence>
<proteinExistence type="predicted"/>
<protein>
    <submittedName>
        <fullName evidence="1">Uncharacterized protein</fullName>
    </submittedName>
</protein>
<dbReference type="eggNOG" id="ENOG5031F6M">
    <property type="taxonomic scope" value="Bacteria"/>
</dbReference>